<keyword evidence="9" id="KW-1185">Reference proteome</keyword>
<dbReference type="Gene3D" id="1.10.540.10">
    <property type="entry name" value="Acyl-CoA dehydrogenase/oxidase, N-terminal domain"/>
    <property type="match status" value="1"/>
</dbReference>
<dbReference type="PANTHER" id="PTHR43884:SF20">
    <property type="entry name" value="ACYL-COA DEHYDROGENASE FADE28"/>
    <property type="match status" value="1"/>
</dbReference>
<dbReference type="Pfam" id="PF00441">
    <property type="entry name" value="Acyl-CoA_dh_1"/>
    <property type="match status" value="1"/>
</dbReference>
<evidence type="ECO:0000256" key="3">
    <source>
        <dbReference type="ARBA" id="ARBA00022630"/>
    </source>
</evidence>
<evidence type="ECO:0000256" key="1">
    <source>
        <dbReference type="ARBA" id="ARBA00001974"/>
    </source>
</evidence>
<keyword evidence="4" id="KW-0274">FAD</keyword>
<reference evidence="9" key="1">
    <citation type="journal article" date="2019" name="Int. J. Syst. Evol. Microbiol.">
        <title>The Global Catalogue of Microorganisms (GCM) 10K type strain sequencing project: providing services to taxonomists for standard genome sequencing and annotation.</title>
        <authorList>
            <consortium name="The Broad Institute Genomics Platform"/>
            <consortium name="The Broad Institute Genome Sequencing Center for Infectious Disease"/>
            <person name="Wu L."/>
            <person name="Ma J."/>
        </authorList>
    </citation>
    <scope>NUCLEOTIDE SEQUENCE [LARGE SCALE GENOMIC DNA]</scope>
    <source>
        <strain evidence="9">JCM 17906</strain>
    </source>
</reference>
<dbReference type="InterPro" id="IPR046373">
    <property type="entry name" value="Acyl-CoA_Oxase/DH_mid-dom_sf"/>
</dbReference>
<dbReference type="InterPro" id="IPR037069">
    <property type="entry name" value="AcylCoA_DH/ox_N_sf"/>
</dbReference>
<dbReference type="Gene3D" id="2.40.110.10">
    <property type="entry name" value="Butyryl-CoA Dehydrogenase, subunit A, domain 2"/>
    <property type="match status" value="1"/>
</dbReference>
<keyword evidence="5" id="KW-0560">Oxidoreductase</keyword>
<evidence type="ECO:0000256" key="4">
    <source>
        <dbReference type="ARBA" id="ARBA00022827"/>
    </source>
</evidence>
<dbReference type="Gene3D" id="1.20.140.10">
    <property type="entry name" value="Butyryl-CoA Dehydrogenase, subunit A, domain 3"/>
    <property type="match status" value="1"/>
</dbReference>
<dbReference type="Pfam" id="PF02771">
    <property type="entry name" value="Acyl-CoA_dh_N"/>
    <property type="match status" value="1"/>
</dbReference>
<proteinExistence type="inferred from homology"/>
<feature type="domain" description="Acyl-CoA dehydrogenase/oxidase N-terminal" evidence="7">
    <location>
        <begin position="6"/>
        <end position="99"/>
    </location>
</feature>
<protein>
    <submittedName>
        <fullName evidence="8">Acyl-CoA dehydrogenase family protein</fullName>
    </submittedName>
</protein>
<dbReference type="SUPFAM" id="SSF56645">
    <property type="entry name" value="Acyl-CoA dehydrogenase NM domain-like"/>
    <property type="match status" value="1"/>
</dbReference>
<dbReference type="InterPro" id="IPR036250">
    <property type="entry name" value="AcylCo_DH-like_C"/>
</dbReference>
<dbReference type="SUPFAM" id="SSF47203">
    <property type="entry name" value="Acyl-CoA dehydrogenase C-terminal domain-like"/>
    <property type="match status" value="1"/>
</dbReference>
<gene>
    <name evidence="8" type="ORF">GCM10023175_35870</name>
</gene>
<dbReference type="InterPro" id="IPR009100">
    <property type="entry name" value="AcylCoA_DH/oxidase_NM_dom_sf"/>
</dbReference>
<organism evidence="8 9">
    <name type="scientific">Pseudonocardia xishanensis</name>
    <dbReference type="NCBI Taxonomy" id="630995"/>
    <lineage>
        <taxon>Bacteria</taxon>
        <taxon>Bacillati</taxon>
        <taxon>Actinomycetota</taxon>
        <taxon>Actinomycetes</taxon>
        <taxon>Pseudonocardiales</taxon>
        <taxon>Pseudonocardiaceae</taxon>
        <taxon>Pseudonocardia</taxon>
    </lineage>
</organism>
<evidence type="ECO:0000313" key="8">
    <source>
        <dbReference type="EMBL" id="GAA4548811.1"/>
    </source>
</evidence>
<keyword evidence="3" id="KW-0285">Flavoprotein</keyword>
<evidence type="ECO:0000313" key="9">
    <source>
        <dbReference type="Proteomes" id="UP001501598"/>
    </source>
</evidence>
<dbReference type="InterPro" id="IPR013786">
    <property type="entry name" value="AcylCoA_DH/ox_N"/>
</dbReference>
<feature type="domain" description="Acyl-CoA dehydrogenase/oxidase C-terminal" evidence="6">
    <location>
        <begin position="202"/>
        <end position="337"/>
    </location>
</feature>
<sequence>MDFTLTAEQDLLRRSLADYLADHYDLGRSRAAAWSAEGWQPEVWRAFADDLGILGAALPEEGGGPVETMVVAEELGRALVVEPFVDTAVLGGGVLRRAGAADELKGLVAGSVRIAPALQTDVGARRVDGGWALTGTAAVVVGFPQATHVLVDAADGLFLVTADSSGLDAHPYRTIDDRHAADLRFTDVPGTRLGTRDLLEPALDEATAATCAEAVGCMRKVLADTVGYTKERRQFGQAIGSFQVLQHRMVDMDLELELAVSAVYRAFLTSEAERAKAVSAAKVTVGRAARFVGQSAVQLHGGMGMTQELAIGHYFKRLTAFEYEFGTADTHRRRYLRSV</sequence>
<evidence type="ECO:0000256" key="2">
    <source>
        <dbReference type="ARBA" id="ARBA00009347"/>
    </source>
</evidence>
<comment type="similarity">
    <text evidence="2">Belongs to the acyl-CoA dehydrogenase family.</text>
</comment>
<evidence type="ECO:0000256" key="5">
    <source>
        <dbReference type="ARBA" id="ARBA00023002"/>
    </source>
</evidence>
<dbReference type="RefSeq" id="WP_345419427.1">
    <property type="nucleotide sequence ID" value="NZ_BAABGT010000041.1"/>
</dbReference>
<evidence type="ECO:0000259" key="7">
    <source>
        <dbReference type="Pfam" id="PF02771"/>
    </source>
</evidence>
<dbReference type="Proteomes" id="UP001501598">
    <property type="component" value="Unassembled WGS sequence"/>
</dbReference>
<comment type="cofactor">
    <cofactor evidence="1">
        <name>FAD</name>
        <dbReference type="ChEBI" id="CHEBI:57692"/>
    </cofactor>
</comment>
<dbReference type="PANTHER" id="PTHR43884">
    <property type="entry name" value="ACYL-COA DEHYDROGENASE"/>
    <property type="match status" value="1"/>
</dbReference>
<dbReference type="CDD" id="cd00567">
    <property type="entry name" value="ACAD"/>
    <property type="match status" value="1"/>
</dbReference>
<dbReference type="EMBL" id="BAABGT010000041">
    <property type="protein sequence ID" value="GAA4548811.1"/>
    <property type="molecule type" value="Genomic_DNA"/>
</dbReference>
<dbReference type="InterPro" id="IPR009075">
    <property type="entry name" value="AcylCo_DH/oxidase_C"/>
</dbReference>
<accession>A0ABP8RVV7</accession>
<evidence type="ECO:0000259" key="6">
    <source>
        <dbReference type="Pfam" id="PF00441"/>
    </source>
</evidence>
<comment type="caution">
    <text evidence="8">The sequence shown here is derived from an EMBL/GenBank/DDBJ whole genome shotgun (WGS) entry which is preliminary data.</text>
</comment>
<name>A0ABP8RVV7_9PSEU</name>